<dbReference type="EMBL" id="PFMC01000005">
    <property type="protein sequence ID" value="PIY95405.1"/>
    <property type="molecule type" value="Genomic_DNA"/>
</dbReference>
<protein>
    <submittedName>
        <fullName evidence="1">Uncharacterized protein</fullName>
    </submittedName>
</protein>
<evidence type="ECO:0000313" key="2">
    <source>
        <dbReference type="Proteomes" id="UP000228689"/>
    </source>
</evidence>
<dbReference type="AlphaFoldDB" id="A0A2M7RF71"/>
<organism evidence="1 2">
    <name type="scientific">Candidatus Komeilibacteria bacterium CG_4_10_14_0_8_um_filter_37_78</name>
    <dbReference type="NCBI Taxonomy" id="1974471"/>
    <lineage>
        <taxon>Bacteria</taxon>
        <taxon>Candidatus Komeiliibacteriota</taxon>
    </lineage>
</organism>
<evidence type="ECO:0000313" key="1">
    <source>
        <dbReference type="EMBL" id="PIY95405.1"/>
    </source>
</evidence>
<accession>A0A2M7RF71</accession>
<gene>
    <name evidence="1" type="ORF">COY67_00135</name>
</gene>
<name>A0A2M7RF71_9BACT</name>
<sequence length="62" mass="7327">MYTWVFIYKNQSYTVRTETDNKYEALAKLAVHVFELEPTWTRRIQKAVGQMDAYLEKGPLLA</sequence>
<reference evidence="2" key="1">
    <citation type="submission" date="2017-09" db="EMBL/GenBank/DDBJ databases">
        <title>Depth-based differentiation of microbial function through sediment-hosted aquifers and enrichment of novel symbionts in the deep terrestrial subsurface.</title>
        <authorList>
            <person name="Probst A.J."/>
            <person name="Ladd B."/>
            <person name="Jarett J.K."/>
            <person name="Geller-Mcgrath D.E."/>
            <person name="Sieber C.M.K."/>
            <person name="Emerson J.B."/>
            <person name="Anantharaman K."/>
            <person name="Thomas B.C."/>
            <person name="Malmstrom R."/>
            <person name="Stieglmeier M."/>
            <person name="Klingl A."/>
            <person name="Woyke T."/>
            <person name="Ryan C.M."/>
            <person name="Banfield J.F."/>
        </authorList>
    </citation>
    <scope>NUCLEOTIDE SEQUENCE [LARGE SCALE GENOMIC DNA]</scope>
</reference>
<proteinExistence type="predicted"/>
<comment type="caution">
    <text evidence="1">The sequence shown here is derived from an EMBL/GenBank/DDBJ whole genome shotgun (WGS) entry which is preliminary data.</text>
</comment>
<dbReference type="Proteomes" id="UP000228689">
    <property type="component" value="Unassembled WGS sequence"/>
</dbReference>